<keyword evidence="1" id="KW-0175">Coiled coil</keyword>
<feature type="coiled-coil region" evidence="1">
    <location>
        <begin position="202"/>
        <end position="253"/>
    </location>
</feature>
<evidence type="ECO:0000313" key="4">
    <source>
        <dbReference type="Proteomes" id="UP000693672"/>
    </source>
</evidence>
<reference evidence="3" key="1">
    <citation type="submission" date="2021-06" db="EMBL/GenBank/DDBJ databases">
        <authorList>
            <person name="Criscuolo A."/>
        </authorList>
    </citation>
    <scope>NUCLEOTIDE SEQUENCE</scope>
    <source>
        <strain evidence="3">CIP111600</strain>
    </source>
</reference>
<accession>A0A916JZ21</accession>
<proteinExistence type="predicted"/>
<dbReference type="EMBL" id="CAJVAS010000005">
    <property type="protein sequence ID" value="CAG7613594.1"/>
    <property type="molecule type" value="Genomic_DNA"/>
</dbReference>
<name>A0A916JZ21_9BACL</name>
<organism evidence="3 4">
    <name type="scientific">Paenibacillus solanacearum</name>
    <dbReference type="NCBI Taxonomy" id="2048548"/>
    <lineage>
        <taxon>Bacteria</taxon>
        <taxon>Bacillati</taxon>
        <taxon>Bacillota</taxon>
        <taxon>Bacilli</taxon>
        <taxon>Bacillales</taxon>
        <taxon>Paenibacillaceae</taxon>
        <taxon>Paenibacillus</taxon>
    </lineage>
</organism>
<dbReference type="AlphaFoldDB" id="A0A916JZ21"/>
<evidence type="ECO:0000313" key="3">
    <source>
        <dbReference type="EMBL" id="CAG7613594.1"/>
    </source>
</evidence>
<sequence length="336" mass="39284">MNLMFLNTLEKATDEGRVRTAQVSIGEQQGSFRVLWTETKEDGHRTQESWYEGLQWEELHAAFRERLFMKISEGFKPVVELNGNDLSGMDGRSMFIQMLHYYSEANSDESLYEALRVWRLKQAGREGKAPFIVATNRMLRMISAFVPQTAEELQQLPGFGRGKTAAYGADILALTAPCQRSTAFPLSWVEDQINRDDFQAWMLQEKERKRKAENEKQEMKRTLLEAIHRGERLDALQEQIKVQRRELLQWIEELDRDGYDLEAYIEQMLEPMPEGEREQAWQAFEQQGDRYLKPILQAVYRDNAFSAKEADRVYEWLRLLRLKYRRVNGVKAGAAS</sequence>
<dbReference type="GO" id="GO:0003676">
    <property type="term" value="F:nucleic acid binding"/>
    <property type="evidence" value="ECO:0007669"/>
    <property type="project" value="InterPro"/>
</dbReference>
<keyword evidence="4" id="KW-1185">Reference proteome</keyword>
<dbReference type="Proteomes" id="UP000693672">
    <property type="component" value="Unassembled WGS sequence"/>
</dbReference>
<evidence type="ECO:0000256" key="1">
    <source>
        <dbReference type="SAM" id="Coils"/>
    </source>
</evidence>
<dbReference type="SMART" id="SM00341">
    <property type="entry name" value="HRDC"/>
    <property type="match status" value="1"/>
</dbReference>
<dbReference type="Pfam" id="PF00570">
    <property type="entry name" value="HRDC"/>
    <property type="match status" value="1"/>
</dbReference>
<protein>
    <recommendedName>
        <fullName evidence="2">HRDC domain-containing protein</fullName>
    </recommendedName>
</protein>
<dbReference type="PROSITE" id="PS50967">
    <property type="entry name" value="HRDC"/>
    <property type="match status" value="1"/>
</dbReference>
<gene>
    <name evidence="3" type="ORF">PAESOLCIP111_01625</name>
</gene>
<dbReference type="InterPro" id="IPR002121">
    <property type="entry name" value="HRDC_dom"/>
</dbReference>
<comment type="caution">
    <text evidence="3">The sequence shown here is derived from an EMBL/GenBank/DDBJ whole genome shotgun (WGS) entry which is preliminary data.</text>
</comment>
<feature type="domain" description="HRDC" evidence="2">
    <location>
        <begin position="105"/>
        <end position="185"/>
    </location>
</feature>
<evidence type="ECO:0000259" key="2">
    <source>
        <dbReference type="PROSITE" id="PS50967"/>
    </source>
</evidence>